<dbReference type="GO" id="GO:0005829">
    <property type="term" value="C:cytosol"/>
    <property type="evidence" value="ECO:0007669"/>
    <property type="project" value="UniProtKB-ARBA"/>
</dbReference>
<reference evidence="5" key="1">
    <citation type="submission" date="2020-06" db="EMBL/GenBank/DDBJ databases">
        <title>Unique genomic features of the anaerobic methanotrophic archaea.</title>
        <authorList>
            <person name="Chadwick G.L."/>
            <person name="Skennerton C.T."/>
            <person name="Laso-Perez R."/>
            <person name="Leu A.O."/>
            <person name="Speth D.R."/>
            <person name="Yu H."/>
            <person name="Morgan-Lang C."/>
            <person name="Hatzenpichler R."/>
            <person name="Goudeau D."/>
            <person name="Malmstrom R."/>
            <person name="Brazelton W.J."/>
            <person name="Woyke T."/>
            <person name="Hallam S.J."/>
            <person name="Tyson G.W."/>
            <person name="Wegener G."/>
            <person name="Boetius A."/>
            <person name="Orphan V."/>
        </authorList>
    </citation>
    <scope>NUCLEOTIDE SEQUENCE</scope>
</reference>
<dbReference type="Gene3D" id="1.10.60.20">
    <property type="entry name" value="Ribosomal protein S17e-like"/>
    <property type="match status" value="1"/>
</dbReference>
<dbReference type="PROSITE" id="PS00712">
    <property type="entry name" value="RIBOSOMAL_S17E"/>
    <property type="match status" value="1"/>
</dbReference>
<proteinExistence type="inferred from homology"/>
<evidence type="ECO:0000256" key="2">
    <source>
        <dbReference type="ARBA" id="ARBA00022980"/>
    </source>
</evidence>
<evidence type="ECO:0000313" key="5">
    <source>
        <dbReference type="EMBL" id="QNO48695.1"/>
    </source>
</evidence>
<dbReference type="HAMAP" id="MF_00511">
    <property type="entry name" value="Ribosomal_eS17"/>
    <property type="match status" value="1"/>
</dbReference>
<evidence type="ECO:0000256" key="1">
    <source>
        <dbReference type="ARBA" id="ARBA00010444"/>
    </source>
</evidence>
<protein>
    <recommendedName>
        <fullName evidence="4">Small ribosomal subunit protein eS17</fullName>
    </recommendedName>
</protein>
<dbReference type="SUPFAM" id="SSF116820">
    <property type="entry name" value="Rps17e-like"/>
    <property type="match status" value="1"/>
</dbReference>
<dbReference type="InterPro" id="IPR018273">
    <property type="entry name" value="Ribosomal_eS17_CS"/>
</dbReference>
<keyword evidence="3 4" id="KW-0687">Ribonucleoprotein</keyword>
<accession>A0A7G9YL11</accession>
<organism evidence="5">
    <name type="scientific">Candidatus Methanogaster sp. ANME-2c ERB4</name>
    <dbReference type="NCBI Taxonomy" id="2759911"/>
    <lineage>
        <taxon>Archaea</taxon>
        <taxon>Methanobacteriati</taxon>
        <taxon>Methanobacteriota</taxon>
        <taxon>Stenosarchaea group</taxon>
        <taxon>Methanomicrobia</taxon>
        <taxon>Methanosarcinales</taxon>
        <taxon>ANME-2 cluster</taxon>
        <taxon>Candidatus Methanogasteraceae</taxon>
        <taxon>Candidatus Methanogaster</taxon>
    </lineage>
</organism>
<dbReference type="GO" id="GO:0003735">
    <property type="term" value="F:structural constituent of ribosome"/>
    <property type="evidence" value="ECO:0007669"/>
    <property type="project" value="InterPro"/>
</dbReference>
<evidence type="ECO:0000256" key="4">
    <source>
        <dbReference type="HAMAP-Rule" id="MF_00511"/>
    </source>
</evidence>
<dbReference type="GO" id="GO:1990904">
    <property type="term" value="C:ribonucleoprotein complex"/>
    <property type="evidence" value="ECO:0007669"/>
    <property type="project" value="UniProtKB-KW"/>
</dbReference>
<dbReference type="GO" id="GO:0006412">
    <property type="term" value="P:translation"/>
    <property type="evidence" value="ECO:0007669"/>
    <property type="project" value="UniProtKB-UniRule"/>
</dbReference>
<dbReference type="PANTHER" id="PTHR10732">
    <property type="entry name" value="40S RIBOSOMAL PROTEIN S17"/>
    <property type="match status" value="1"/>
</dbReference>
<dbReference type="EMBL" id="MT631358">
    <property type="protein sequence ID" value="QNO48695.1"/>
    <property type="molecule type" value="Genomic_DNA"/>
</dbReference>
<gene>
    <name evidence="4" type="primary">rps17e</name>
    <name evidence="5" type="ORF">AMAKCJMG_00030</name>
</gene>
<comment type="similarity">
    <text evidence="1 4">Belongs to the eukaryotic ribosomal protein eS17 family.</text>
</comment>
<dbReference type="InterPro" id="IPR036401">
    <property type="entry name" value="Ribosomal_eS17_sf"/>
</dbReference>
<dbReference type="GO" id="GO:0005840">
    <property type="term" value="C:ribosome"/>
    <property type="evidence" value="ECO:0007669"/>
    <property type="project" value="UniProtKB-KW"/>
</dbReference>
<dbReference type="NCBIfam" id="NF002242">
    <property type="entry name" value="PRK01151.1"/>
    <property type="match status" value="1"/>
</dbReference>
<sequence length="67" mass="7704">MGNIRPTYIKKIARELVAQRGYAFGVDFENNKVQVTKHTDITSKTIRNRVAGYITRLSVIARREKPL</sequence>
<dbReference type="AlphaFoldDB" id="A0A7G9YL11"/>
<evidence type="ECO:0000256" key="3">
    <source>
        <dbReference type="ARBA" id="ARBA00023274"/>
    </source>
</evidence>
<keyword evidence="2 4" id="KW-0689">Ribosomal protein</keyword>
<dbReference type="Pfam" id="PF00833">
    <property type="entry name" value="Ribosomal_S17e"/>
    <property type="match status" value="1"/>
</dbReference>
<dbReference type="PANTHER" id="PTHR10732:SF0">
    <property type="entry name" value="40S RIBOSOMAL PROTEIN S17"/>
    <property type="match status" value="1"/>
</dbReference>
<dbReference type="InterPro" id="IPR001210">
    <property type="entry name" value="Ribosomal_eS17"/>
</dbReference>
<name>A0A7G9YL11_9EURY</name>